<feature type="transmembrane region" description="Helical" evidence="10">
    <location>
        <begin position="122"/>
        <end position="143"/>
    </location>
</feature>
<dbReference type="Pfam" id="PF02386">
    <property type="entry name" value="TrkH"/>
    <property type="match status" value="1"/>
</dbReference>
<evidence type="ECO:0000256" key="2">
    <source>
        <dbReference type="ARBA" id="ARBA00022448"/>
    </source>
</evidence>
<evidence type="ECO:0000256" key="9">
    <source>
        <dbReference type="ARBA" id="ARBA00023136"/>
    </source>
</evidence>
<keyword evidence="2" id="KW-0813">Transport</keyword>
<reference evidence="12" key="1">
    <citation type="submission" date="2015-07" db="EMBL/GenBank/DDBJ databases">
        <title>Draft Genome Sequence of Oceanobacillus picturae Heshi-B3 that Was Isolated from Fermented Rice Bran with Aging Salted Mackerel, Which Was Named Heshiko as Traditional Fermented Seafood in Japan.</title>
        <authorList>
            <person name="Akuzawa S."/>
            <person name="Nakagawa J."/>
            <person name="Kanekatsu T."/>
            <person name="Kanesaki Y."/>
            <person name="Suzuki T."/>
        </authorList>
    </citation>
    <scope>NUCLEOTIDE SEQUENCE [LARGE SCALE GENOMIC DNA]</scope>
    <source>
        <strain evidence="12">Heshi-B3</strain>
    </source>
</reference>
<feature type="transmembrane region" description="Helical" evidence="10">
    <location>
        <begin position="341"/>
        <end position="365"/>
    </location>
</feature>
<comment type="subcellular location">
    <subcellularLocation>
        <location evidence="1">Cell membrane</location>
        <topology evidence="1">Multi-pass membrane protein</topology>
    </subcellularLocation>
</comment>
<feature type="transmembrane region" description="Helical" evidence="10">
    <location>
        <begin position="221"/>
        <end position="242"/>
    </location>
</feature>
<dbReference type="AlphaFoldDB" id="A0A0U9H7J7"/>
<keyword evidence="8" id="KW-0406">Ion transport</keyword>
<dbReference type="GO" id="GO:0005886">
    <property type="term" value="C:plasma membrane"/>
    <property type="evidence" value="ECO:0007669"/>
    <property type="project" value="UniProtKB-SubCell"/>
</dbReference>
<sequence length="439" mass="47642">MRLRIKCTPPQLLLIVFVISIILGSILLKLPFATVGSISWINAFFTSTSAMTVTGLAVIDTGQSFTLFGQLVILILIQLGGLGIMSFAVLIAMILGKKIGIKKRLVVQQSLNQNSFGGIIRLIKYLFIFSITIELMGAILLSFAWVPDFGLLKGIYYSLFHSISAFNNAGFALWQDSLMNYVGNPIINIAITSLFVLGGIGFTVLVDIWKTKRFKKLALHTKLMIVGTLLVNVAAMFIVFLLEYTNPDTLGSLTTLSDKLWASYFQGVTPRTAGFNSLDTASFREPTIFFIILLMFIGAGSASTAGGIKLTSFIVILFSVISFLKGKEELVISKRAIKQSIILRALAITFLGMLFLVVGVFILSITENSPFIAILFEVTSAFGTVGLSMGLTGSLTIPGKIVIILVMFLGKIGPLTLAFSIAKPARTKIKYPGEEIITG</sequence>
<proteinExistence type="predicted"/>
<protein>
    <submittedName>
        <fullName evidence="11">Ktr system potassium transporter B</fullName>
    </submittedName>
</protein>
<feature type="transmembrane region" description="Helical" evidence="10">
    <location>
        <begin position="71"/>
        <end position="95"/>
    </location>
</feature>
<comment type="caution">
    <text evidence="11">The sequence shown here is derived from an EMBL/GenBank/DDBJ whole genome shotgun (WGS) entry which is preliminary data.</text>
</comment>
<feature type="transmembrane region" description="Helical" evidence="10">
    <location>
        <begin position="401"/>
        <end position="422"/>
    </location>
</feature>
<accession>A0A0U9H7J7</accession>
<reference evidence="11 12" key="2">
    <citation type="journal article" date="2016" name="Genome Announc.">
        <title>Draft Genome Sequence of Oceanobacillus picturae Heshi-B3, Isolated from Fermented Rice Bran in a Traditional Japanese Seafood Dish.</title>
        <authorList>
            <person name="Akuzawa S."/>
            <person name="Nagaoka J."/>
            <person name="Kanekatsu M."/>
            <person name="Kanesaki Y."/>
            <person name="Suzuki T."/>
        </authorList>
    </citation>
    <scope>NUCLEOTIDE SEQUENCE [LARGE SCALE GENOMIC DNA]</scope>
    <source>
        <strain evidence="11 12">Heshi-B3</strain>
    </source>
</reference>
<dbReference type="Proteomes" id="UP000052946">
    <property type="component" value="Unassembled WGS sequence"/>
</dbReference>
<gene>
    <name evidence="11" type="ORF">OPHB3_2551</name>
</gene>
<feature type="transmembrane region" description="Helical" evidence="10">
    <location>
        <begin position="186"/>
        <end position="209"/>
    </location>
</feature>
<dbReference type="InterPro" id="IPR003445">
    <property type="entry name" value="Cat_transpt"/>
</dbReference>
<evidence type="ECO:0000256" key="4">
    <source>
        <dbReference type="ARBA" id="ARBA00022538"/>
    </source>
</evidence>
<keyword evidence="3" id="KW-1003">Cell membrane</keyword>
<keyword evidence="6" id="KW-0630">Potassium</keyword>
<feature type="transmembrane region" description="Helical" evidence="10">
    <location>
        <begin position="371"/>
        <end position="389"/>
    </location>
</feature>
<keyword evidence="7 10" id="KW-1133">Transmembrane helix</keyword>
<evidence type="ECO:0000256" key="7">
    <source>
        <dbReference type="ARBA" id="ARBA00022989"/>
    </source>
</evidence>
<dbReference type="RefSeq" id="WP_058950556.1">
    <property type="nucleotide sequence ID" value="NZ_BBXV01000029.1"/>
</dbReference>
<keyword evidence="5 10" id="KW-0812">Transmembrane</keyword>
<dbReference type="OrthoDB" id="9810952at2"/>
<dbReference type="InterPro" id="IPR004772">
    <property type="entry name" value="TrkH"/>
</dbReference>
<organism evidence="11 12">
    <name type="scientific">Oceanobacillus picturae</name>
    <dbReference type="NCBI Taxonomy" id="171693"/>
    <lineage>
        <taxon>Bacteria</taxon>
        <taxon>Bacillati</taxon>
        <taxon>Bacillota</taxon>
        <taxon>Bacilli</taxon>
        <taxon>Bacillales</taxon>
        <taxon>Bacillaceae</taxon>
        <taxon>Oceanobacillus</taxon>
    </lineage>
</organism>
<evidence type="ECO:0000256" key="6">
    <source>
        <dbReference type="ARBA" id="ARBA00022958"/>
    </source>
</evidence>
<evidence type="ECO:0000256" key="1">
    <source>
        <dbReference type="ARBA" id="ARBA00004651"/>
    </source>
</evidence>
<evidence type="ECO:0000256" key="10">
    <source>
        <dbReference type="SAM" id="Phobius"/>
    </source>
</evidence>
<feature type="transmembrane region" description="Helical" evidence="10">
    <location>
        <begin position="12"/>
        <end position="32"/>
    </location>
</feature>
<evidence type="ECO:0000313" key="11">
    <source>
        <dbReference type="EMBL" id="GAQ18610.1"/>
    </source>
</evidence>
<keyword evidence="9 10" id="KW-0472">Membrane</keyword>
<evidence type="ECO:0000256" key="3">
    <source>
        <dbReference type="ARBA" id="ARBA00022475"/>
    </source>
</evidence>
<evidence type="ECO:0000256" key="8">
    <source>
        <dbReference type="ARBA" id="ARBA00023065"/>
    </source>
</evidence>
<dbReference type="EMBL" id="BBXV01000029">
    <property type="protein sequence ID" value="GAQ18610.1"/>
    <property type="molecule type" value="Genomic_DNA"/>
</dbReference>
<dbReference type="PANTHER" id="PTHR32024">
    <property type="entry name" value="TRK SYSTEM POTASSIUM UPTAKE PROTEIN TRKG-RELATED"/>
    <property type="match status" value="1"/>
</dbReference>
<name>A0A0U9H7J7_9BACI</name>
<dbReference type="NCBIfam" id="TIGR00933">
    <property type="entry name" value="2a38"/>
    <property type="match status" value="1"/>
</dbReference>
<evidence type="ECO:0000313" key="12">
    <source>
        <dbReference type="Proteomes" id="UP000052946"/>
    </source>
</evidence>
<dbReference type="PANTHER" id="PTHR32024:SF1">
    <property type="entry name" value="KTR SYSTEM POTASSIUM UPTAKE PROTEIN B"/>
    <property type="match status" value="1"/>
</dbReference>
<keyword evidence="4" id="KW-0633">Potassium transport</keyword>
<feature type="transmembrane region" description="Helical" evidence="10">
    <location>
        <begin position="288"/>
        <end position="321"/>
    </location>
</feature>
<evidence type="ECO:0000256" key="5">
    <source>
        <dbReference type="ARBA" id="ARBA00022692"/>
    </source>
</evidence>
<dbReference type="GO" id="GO:0015379">
    <property type="term" value="F:potassium:chloride symporter activity"/>
    <property type="evidence" value="ECO:0007669"/>
    <property type="project" value="InterPro"/>
</dbReference>